<comment type="similarity">
    <text evidence="2 8">Belongs to the ABC-2 integral membrane protein family.</text>
</comment>
<keyword evidence="11" id="KW-1185">Reference proteome</keyword>
<evidence type="ECO:0000256" key="1">
    <source>
        <dbReference type="ARBA" id="ARBA00004651"/>
    </source>
</evidence>
<gene>
    <name evidence="10" type="ORF">ACFFK8_03165</name>
</gene>
<dbReference type="InterPro" id="IPR000412">
    <property type="entry name" value="ABC_2_transport"/>
</dbReference>
<dbReference type="Proteomes" id="UP001589688">
    <property type="component" value="Unassembled WGS sequence"/>
</dbReference>
<keyword evidence="7 8" id="KW-0472">Membrane</keyword>
<accession>A0ABV5ZHJ1</accession>
<feature type="transmembrane region" description="Helical" evidence="8">
    <location>
        <begin position="21"/>
        <end position="40"/>
    </location>
</feature>
<dbReference type="PANTHER" id="PTHR30294:SF29">
    <property type="entry name" value="MULTIDRUG ABC TRANSPORTER PERMEASE YBHS-RELATED"/>
    <property type="match status" value="1"/>
</dbReference>
<feature type="transmembrane region" description="Helical" evidence="8">
    <location>
        <begin position="170"/>
        <end position="194"/>
    </location>
</feature>
<reference evidence="10 11" key="1">
    <citation type="submission" date="2024-09" db="EMBL/GenBank/DDBJ databases">
        <authorList>
            <person name="Sun Q."/>
            <person name="Mori K."/>
        </authorList>
    </citation>
    <scope>NUCLEOTIDE SEQUENCE [LARGE SCALE GENOMIC DNA]</scope>
    <source>
        <strain evidence="10 11">ATCC 51272</strain>
    </source>
</reference>
<name>A0ABV5ZHJ1_9BACT</name>
<keyword evidence="4 8" id="KW-1003">Cell membrane</keyword>
<dbReference type="PROSITE" id="PS51012">
    <property type="entry name" value="ABC_TM2"/>
    <property type="match status" value="1"/>
</dbReference>
<evidence type="ECO:0000256" key="6">
    <source>
        <dbReference type="ARBA" id="ARBA00022989"/>
    </source>
</evidence>
<feature type="transmembrane region" description="Helical" evidence="8">
    <location>
        <begin position="280"/>
        <end position="302"/>
    </location>
</feature>
<dbReference type="Pfam" id="PF12698">
    <property type="entry name" value="ABC2_membrane_3"/>
    <property type="match status" value="1"/>
</dbReference>
<feature type="transmembrane region" description="Helical" evidence="8">
    <location>
        <begin position="215"/>
        <end position="241"/>
    </location>
</feature>
<dbReference type="InterPro" id="IPR047817">
    <property type="entry name" value="ABC2_TM_bact-type"/>
</dbReference>
<keyword evidence="6 8" id="KW-1133">Transmembrane helix</keyword>
<keyword evidence="5 8" id="KW-0812">Transmembrane</keyword>
<dbReference type="InterPro" id="IPR051449">
    <property type="entry name" value="ABC-2_transporter_component"/>
</dbReference>
<evidence type="ECO:0000256" key="8">
    <source>
        <dbReference type="RuleBase" id="RU361157"/>
    </source>
</evidence>
<dbReference type="RefSeq" id="WP_005847726.1">
    <property type="nucleotide sequence ID" value="NZ_JADU01000009.1"/>
</dbReference>
<sequence>MKTFLSFVRKESRHILRDRRTMLILFGMPTVMMLLFGFAIRTDVKNVRTVVVTASMDGLTRRAVAALDASDYFTIVGTAPTGADAERMMRRQQADLAIAFAPRLASHAYDRGAIQILTDAADPNMGQLYASYAQSIVVPVVAAAAQRGRGGTTREVVATTMLYNPQLRSAYNFVPGIMGMLLMLVCALMTSVSIAREKERGTMEVLLVSPVRPIVIILAKAVPYMALAVLILVAILTMSYFVLDVPLAGSVGWIVVVSLVYILLSLSLGLLISTVAESQLVALLVSAVVLLMPVIILSGLIFPVESMPEVLQWASCVVPARWYIAAMRKLMIMGVGVGDVMRELCVLGLMAAAVLGLALGKFKTRLQ</sequence>
<evidence type="ECO:0000259" key="9">
    <source>
        <dbReference type="PROSITE" id="PS51012"/>
    </source>
</evidence>
<proteinExistence type="inferred from homology"/>
<evidence type="ECO:0000256" key="7">
    <source>
        <dbReference type="ARBA" id="ARBA00023136"/>
    </source>
</evidence>
<feature type="domain" description="ABC transmembrane type-2" evidence="9">
    <location>
        <begin position="130"/>
        <end position="365"/>
    </location>
</feature>
<feature type="transmembrane region" description="Helical" evidence="8">
    <location>
        <begin position="340"/>
        <end position="360"/>
    </location>
</feature>
<evidence type="ECO:0000256" key="5">
    <source>
        <dbReference type="ARBA" id="ARBA00022692"/>
    </source>
</evidence>
<evidence type="ECO:0000256" key="3">
    <source>
        <dbReference type="ARBA" id="ARBA00022448"/>
    </source>
</evidence>
<comment type="caution">
    <text evidence="10">The sequence shown here is derived from an EMBL/GenBank/DDBJ whole genome shotgun (WGS) entry which is preliminary data.</text>
</comment>
<dbReference type="InterPro" id="IPR013525">
    <property type="entry name" value="ABC2_TM"/>
</dbReference>
<evidence type="ECO:0000256" key="4">
    <source>
        <dbReference type="ARBA" id="ARBA00022475"/>
    </source>
</evidence>
<evidence type="ECO:0000256" key="2">
    <source>
        <dbReference type="ARBA" id="ARBA00007783"/>
    </source>
</evidence>
<keyword evidence="3 8" id="KW-0813">Transport</keyword>
<comment type="subcellular location">
    <subcellularLocation>
        <location evidence="1 8">Cell membrane</location>
        <topology evidence="1 8">Multi-pass membrane protein</topology>
    </subcellularLocation>
</comment>
<evidence type="ECO:0000313" key="11">
    <source>
        <dbReference type="Proteomes" id="UP001589688"/>
    </source>
</evidence>
<dbReference type="PRINTS" id="PR00164">
    <property type="entry name" value="ABC2TRNSPORT"/>
</dbReference>
<protein>
    <recommendedName>
        <fullName evidence="8">Transport permease protein</fullName>
    </recommendedName>
</protein>
<evidence type="ECO:0000313" key="10">
    <source>
        <dbReference type="EMBL" id="MFB9896842.1"/>
    </source>
</evidence>
<feature type="transmembrane region" description="Helical" evidence="8">
    <location>
        <begin position="253"/>
        <end position="273"/>
    </location>
</feature>
<dbReference type="PANTHER" id="PTHR30294">
    <property type="entry name" value="MEMBRANE COMPONENT OF ABC TRANSPORTER YHHJ-RELATED"/>
    <property type="match status" value="1"/>
</dbReference>
<organism evidence="10 11">
    <name type="scientific">Hallella seregens ATCC 51272</name>
    <dbReference type="NCBI Taxonomy" id="1336250"/>
    <lineage>
        <taxon>Bacteria</taxon>
        <taxon>Pseudomonadati</taxon>
        <taxon>Bacteroidota</taxon>
        <taxon>Bacteroidia</taxon>
        <taxon>Bacteroidales</taxon>
        <taxon>Prevotellaceae</taxon>
        <taxon>Hallella</taxon>
    </lineage>
</organism>
<dbReference type="EMBL" id="JBHLZF010000001">
    <property type="protein sequence ID" value="MFB9896842.1"/>
    <property type="molecule type" value="Genomic_DNA"/>
</dbReference>